<dbReference type="SUPFAM" id="SSF49785">
    <property type="entry name" value="Galactose-binding domain-like"/>
    <property type="match status" value="1"/>
</dbReference>
<comment type="cofactor">
    <cofactor evidence="1">
        <name>Ca(2+)</name>
        <dbReference type="ChEBI" id="CHEBI:29108"/>
    </cofactor>
</comment>
<dbReference type="AlphaFoldDB" id="A0A4U8WFR3"/>
<evidence type="ECO:0000256" key="3">
    <source>
        <dbReference type="ARBA" id="ARBA00022837"/>
    </source>
</evidence>
<dbReference type="InterPro" id="IPR008928">
    <property type="entry name" value="6-hairpin_glycosidase_sf"/>
</dbReference>
<dbReference type="Gene3D" id="2.60.120.260">
    <property type="entry name" value="Galactose-binding domain-like"/>
    <property type="match status" value="1"/>
</dbReference>
<dbReference type="InterPro" id="IPR014718">
    <property type="entry name" value="GH-type_carb-bd"/>
</dbReference>
<gene>
    <name evidence="8" type="ORF">NCTC12078_03389</name>
</gene>
<dbReference type="Gene3D" id="1.20.1050.60">
    <property type="entry name" value="alpha-1,2-mannosidase"/>
    <property type="match status" value="1"/>
</dbReference>
<feature type="domain" description="F5/8 type C" evidence="5">
    <location>
        <begin position="793"/>
        <end position="908"/>
    </location>
</feature>
<comment type="subunit">
    <text evidence="2">Monomer.</text>
</comment>
<feature type="chain" id="PRO_5020607868" evidence="4">
    <location>
        <begin position="19"/>
        <end position="933"/>
    </location>
</feature>
<protein>
    <submittedName>
        <fullName evidence="8">Alpha-1,2-mannosidase</fullName>
    </submittedName>
</protein>
<dbReference type="InterPro" id="IPR012939">
    <property type="entry name" value="Glyco_hydro_92"/>
</dbReference>
<dbReference type="GO" id="GO:0005975">
    <property type="term" value="P:carbohydrate metabolic process"/>
    <property type="evidence" value="ECO:0007669"/>
    <property type="project" value="InterPro"/>
</dbReference>
<dbReference type="KEGG" id="ctai:NCTC12078_03389"/>
<dbReference type="Pfam" id="PF17678">
    <property type="entry name" value="Glyco_hydro_92N"/>
    <property type="match status" value="1"/>
</dbReference>
<feature type="domain" description="Glycosyl hydrolase family 92 N-terminal" evidence="7">
    <location>
        <begin position="24"/>
        <end position="248"/>
    </location>
</feature>
<dbReference type="RefSeq" id="WP_130915278.1">
    <property type="nucleotide sequence ID" value="NZ_LR215974.1"/>
</dbReference>
<dbReference type="Proteomes" id="UP000290013">
    <property type="component" value="Chromosome"/>
</dbReference>
<evidence type="ECO:0000256" key="4">
    <source>
        <dbReference type="SAM" id="SignalP"/>
    </source>
</evidence>
<keyword evidence="3" id="KW-0106">Calcium</keyword>
<dbReference type="InterPro" id="IPR000421">
    <property type="entry name" value="FA58C"/>
</dbReference>
<reference evidence="8 9" key="1">
    <citation type="submission" date="2019-02" db="EMBL/GenBank/DDBJ databases">
        <authorList>
            <consortium name="Pathogen Informatics"/>
        </authorList>
    </citation>
    <scope>NUCLEOTIDE SEQUENCE [LARGE SCALE GENOMIC DNA]</scope>
    <source>
        <strain evidence="8 9">3012STDY6944375</strain>
    </source>
</reference>
<dbReference type="Gene3D" id="3.30.2080.10">
    <property type="entry name" value="GH92 mannosidase domain"/>
    <property type="match status" value="1"/>
</dbReference>
<keyword evidence="4" id="KW-0732">Signal</keyword>
<dbReference type="Gene3D" id="2.70.98.10">
    <property type="match status" value="1"/>
</dbReference>
<feature type="signal peptide" evidence="4">
    <location>
        <begin position="1"/>
        <end position="18"/>
    </location>
</feature>
<feature type="domain" description="Glycosyl hydrolase family 92" evidence="6">
    <location>
        <begin position="255"/>
        <end position="673"/>
    </location>
</feature>
<dbReference type="InterPro" id="IPR008979">
    <property type="entry name" value="Galactose-bd-like_sf"/>
</dbReference>
<name>A0A4U8WFR3_9FLAO</name>
<dbReference type="NCBIfam" id="TIGR01180">
    <property type="entry name" value="aman2_put"/>
    <property type="match status" value="1"/>
</dbReference>
<evidence type="ECO:0000259" key="7">
    <source>
        <dbReference type="Pfam" id="PF17678"/>
    </source>
</evidence>
<dbReference type="PANTHER" id="PTHR12143">
    <property type="entry name" value="PEPTIDE N-GLYCANASE PNGASE -RELATED"/>
    <property type="match status" value="1"/>
</dbReference>
<dbReference type="Pfam" id="PF07971">
    <property type="entry name" value="Glyco_hydro_92"/>
    <property type="match status" value="1"/>
</dbReference>
<dbReference type="EMBL" id="LR215974">
    <property type="protein sequence ID" value="VFB05322.1"/>
    <property type="molecule type" value="Genomic_DNA"/>
</dbReference>
<evidence type="ECO:0000256" key="2">
    <source>
        <dbReference type="ARBA" id="ARBA00011245"/>
    </source>
</evidence>
<organism evidence="8 9">
    <name type="scientific">Chryseobacterium taihuense</name>
    <dbReference type="NCBI Taxonomy" id="1141221"/>
    <lineage>
        <taxon>Bacteria</taxon>
        <taxon>Pseudomonadati</taxon>
        <taxon>Bacteroidota</taxon>
        <taxon>Flavobacteriia</taxon>
        <taxon>Flavobacteriales</taxon>
        <taxon>Weeksellaceae</taxon>
        <taxon>Chryseobacterium group</taxon>
        <taxon>Chryseobacterium</taxon>
    </lineage>
</organism>
<dbReference type="SUPFAM" id="SSF48208">
    <property type="entry name" value="Six-hairpin glycosidases"/>
    <property type="match status" value="1"/>
</dbReference>
<dbReference type="Gene3D" id="1.20.1610.10">
    <property type="entry name" value="alpha-1,2-mannosidases domains"/>
    <property type="match status" value="1"/>
</dbReference>
<evidence type="ECO:0000313" key="9">
    <source>
        <dbReference type="Proteomes" id="UP000290013"/>
    </source>
</evidence>
<sequence>MKKILIILLGFIAHHLFSQNFSQYVNPFIGTGGHGHTFPGAVVPFGMVQLSPDTRIDGSWDGCSGYHYSDSVIYGFSHTHLNGTGVSDYGDIMLMPTMGKPGLTSIEYSSKFSHKNEKATAGFYSVKLDKHNVDVRLTTKKRVGYHEYKFNKAGTANIILDLNHRDKLLEGEVKIIDSKTIEIFRRSEAWATNQYIYARIEFSKPLKISKKEVNGSSENNILRGTKLVLALTTAVKKDEKILVKVAISPTDYEGAAKNMLAEGSSNDFDLIKKQAEADWNKELSKIEVKSSDKDKLTVFYTAMYHVFTQPNINMDVDGKYRGRDNKFYMAKNFDYYTVFSLWDTFRGAHPLMTLIDRKRTAAFVNTFIKQREQGGRIPVWELASNETECMIGYHGVSVIADAMAKGITGFDYEKAFEASKNSAMQDIFGLNAYKQKNYISIDDEHESVSKTLEYAYDDWCIAQMAKILGKKDDYEYFMKRSQNWKNLYNPNNGFMQARKNGNWYEPFDPSEVNNNYTEGNSWHYSYFVPQDIPGLIQAHGGKQKFEQFIDAIFSASDKTTGREQVDITGLIGQYAQGNEPSHHIAYLYNFVDKPQKTEEKIKYILDNFYKNSPDGLIGNEDCGQMSAWFILSSMGIYSVTPGKPEWETVTPYFDEIKLHLEDGTTRTITRNTPKSELKTLGFENVKTVKDLKYSEQTTSPVIAADRIFDFTTQVKITPLNEKDKVYYMTLDENDKNVRKTFRVYKEPFMISKTTQVSAYAERNGEKSSVTTADFNKRPNYWNITINATANPQYTAGCKLAVIDGIKGDTNWRKGEWQGYQGQTFEAIIDFKSPQPINHISSTYLQDSRAWILMPKKVEYYVSMDGKNFILLKTLENTIDPKDTNVQIQDFSTDIFPTEARFLKVKAYHFGKLPEWHQGAGGDSYIFVDEIFVK</sequence>
<dbReference type="GO" id="GO:0030246">
    <property type="term" value="F:carbohydrate binding"/>
    <property type="evidence" value="ECO:0007669"/>
    <property type="project" value="InterPro"/>
</dbReference>
<evidence type="ECO:0000259" key="5">
    <source>
        <dbReference type="Pfam" id="PF00754"/>
    </source>
</evidence>
<accession>A0A4U8WFR3</accession>
<dbReference type="GO" id="GO:0005829">
    <property type="term" value="C:cytosol"/>
    <property type="evidence" value="ECO:0007669"/>
    <property type="project" value="TreeGrafter"/>
</dbReference>
<dbReference type="InterPro" id="IPR050883">
    <property type="entry name" value="PNGase"/>
</dbReference>
<evidence type="ECO:0000313" key="8">
    <source>
        <dbReference type="EMBL" id="VFB05322.1"/>
    </source>
</evidence>
<evidence type="ECO:0000256" key="1">
    <source>
        <dbReference type="ARBA" id="ARBA00001913"/>
    </source>
</evidence>
<dbReference type="GO" id="GO:0000224">
    <property type="term" value="F:peptide-N4-(N-acetyl-beta-glucosaminyl)asparagine amidase activity"/>
    <property type="evidence" value="ECO:0007669"/>
    <property type="project" value="TreeGrafter"/>
</dbReference>
<dbReference type="Pfam" id="PF00754">
    <property type="entry name" value="F5_F8_type_C"/>
    <property type="match status" value="1"/>
</dbReference>
<proteinExistence type="predicted"/>
<dbReference type="InterPro" id="IPR005887">
    <property type="entry name" value="GH92_a_mannosidase_put"/>
</dbReference>
<evidence type="ECO:0000259" key="6">
    <source>
        <dbReference type="Pfam" id="PF07971"/>
    </source>
</evidence>
<dbReference type="InterPro" id="IPR041371">
    <property type="entry name" value="GH92_N"/>
</dbReference>
<dbReference type="PANTHER" id="PTHR12143:SF39">
    <property type="entry name" value="SECRETED PROTEIN"/>
    <property type="match status" value="1"/>
</dbReference>
<dbReference type="FunFam" id="1.20.1050.60:FF:000001">
    <property type="entry name" value="Putative alpha-1,2-mannosidase"/>
    <property type="match status" value="1"/>
</dbReference>
<dbReference type="GO" id="GO:0006516">
    <property type="term" value="P:glycoprotein catabolic process"/>
    <property type="evidence" value="ECO:0007669"/>
    <property type="project" value="TreeGrafter"/>
</dbReference>